<organism evidence="1 2">
    <name type="scientific">Desulfomonile tiedjei</name>
    <dbReference type="NCBI Taxonomy" id="2358"/>
    <lineage>
        <taxon>Bacteria</taxon>
        <taxon>Pseudomonadati</taxon>
        <taxon>Thermodesulfobacteriota</taxon>
        <taxon>Desulfomonilia</taxon>
        <taxon>Desulfomonilales</taxon>
        <taxon>Desulfomonilaceae</taxon>
        <taxon>Desulfomonile</taxon>
    </lineage>
</organism>
<accession>A0A9D6Z1X2</accession>
<dbReference type="AlphaFoldDB" id="A0A9D6Z1X2"/>
<feature type="non-terminal residue" evidence="1">
    <location>
        <position position="52"/>
    </location>
</feature>
<dbReference type="Proteomes" id="UP000807825">
    <property type="component" value="Unassembled WGS sequence"/>
</dbReference>
<evidence type="ECO:0000313" key="2">
    <source>
        <dbReference type="Proteomes" id="UP000807825"/>
    </source>
</evidence>
<sequence>MSTVEQMKTVQENEIPEMPTERTDLVPIFIMGKRYNVPSTLTIQKAFEYAGY</sequence>
<reference evidence="1" key="1">
    <citation type="submission" date="2020-07" db="EMBL/GenBank/DDBJ databases">
        <title>Huge and variable diversity of episymbiotic CPR bacteria and DPANN archaea in groundwater ecosystems.</title>
        <authorList>
            <person name="He C.Y."/>
            <person name="Keren R."/>
            <person name="Whittaker M."/>
            <person name="Farag I.F."/>
            <person name="Doudna J."/>
            <person name="Cate J.H.D."/>
            <person name="Banfield J.F."/>
        </authorList>
    </citation>
    <scope>NUCLEOTIDE SEQUENCE</scope>
    <source>
        <strain evidence="1">NC_groundwater_1664_Pr3_B-0.1um_52_9</strain>
    </source>
</reference>
<name>A0A9D6Z1X2_9BACT</name>
<evidence type="ECO:0000313" key="1">
    <source>
        <dbReference type="EMBL" id="MBI5251548.1"/>
    </source>
</evidence>
<gene>
    <name evidence="1" type="ORF">HY912_18820</name>
</gene>
<dbReference type="EMBL" id="JACRDE010000494">
    <property type="protein sequence ID" value="MBI5251548.1"/>
    <property type="molecule type" value="Genomic_DNA"/>
</dbReference>
<protein>
    <submittedName>
        <fullName evidence="1">4Fe-4S ferredoxin</fullName>
    </submittedName>
</protein>
<comment type="caution">
    <text evidence="1">The sequence shown here is derived from an EMBL/GenBank/DDBJ whole genome shotgun (WGS) entry which is preliminary data.</text>
</comment>
<proteinExistence type="predicted"/>